<dbReference type="EMBL" id="CP011391">
    <property type="protein sequence ID" value="AMK55162.1"/>
    <property type="molecule type" value="Genomic_DNA"/>
</dbReference>
<accession>A0A140DWY5</accession>
<dbReference type="Proteomes" id="UP000069771">
    <property type="component" value="Chromosome"/>
</dbReference>
<name>A0A140DWY5_9FIRM</name>
<gene>
    <name evidence="1" type="ORF">AALO17_20280</name>
</gene>
<dbReference type="AlphaFoldDB" id="A0A140DWY5"/>
<organism evidence="1 2">
    <name type="scientific">Faecalibaculum rodentium</name>
    <dbReference type="NCBI Taxonomy" id="1702221"/>
    <lineage>
        <taxon>Bacteria</taxon>
        <taxon>Bacillati</taxon>
        <taxon>Bacillota</taxon>
        <taxon>Erysipelotrichia</taxon>
        <taxon>Erysipelotrichales</taxon>
        <taxon>Erysipelotrichaceae</taxon>
        <taxon>Faecalibaculum</taxon>
    </lineage>
</organism>
<evidence type="ECO:0000313" key="2">
    <source>
        <dbReference type="Proteomes" id="UP000069771"/>
    </source>
</evidence>
<dbReference type="GeneID" id="78478628"/>
<dbReference type="Gene3D" id="3.30.160.250">
    <property type="match status" value="1"/>
</dbReference>
<dbReference type="RefSeq" id="WP_067558477.1">
    <property type="nucleotide sequence ID" value="NZ_CAJTBG010000001.1"/>
</dbReference>
<dbReference type="KEGG" id="fro:AALO17_20280"/>
<protein>
    <recommendedName>
        <fullName evidence="3">HicB-like antitoxin of toxin-antitoxin system domain-containing protein</fullName>
    </recommendedName>
</protein>
<evidence type="ECO:0008006" key="3">
    <source>
        <dbReference type="Google" id="ProtNLM"/>
    </source>
</evidence>
<reference evidence="1 2" key="1">
    <citation type="journal article" date="2016" name="Gut Pathog.">
        <title>Whole genome sequencing of "Faecalibaculum rodentium" ALO17, isolated from C57BL/6J laboratory mouse feces.</title>
        <authorList>
            <person name="Lim S."/>
            <person name="Chang D.H."/>
            <person name="Ahn S."/>
            <person name="Kim B.C."/>
        </authorList>
    </citation>
    <scope>NUCLEOTIDE SEQUENCE [LARGE SCALE GENOMIC DNA]</scope>
    <source>
        <strain evidence="1 2">Alo17</strain>
    </source>
</reference>
<proteinExistence type="predicted"/>
<dbReference type="OrthoDB" id="5419659at2"/>
<dbReference type="SUPFAM" id="SSF143100">
    <property type="entry name" value="TTHA1013/TTHA0281-like"/>
    <property type="match status" value="1"/>
</dbReference>
<dbReference type="InterPro" id="IPR035069">
    <property type="entry name" value="TTHA1013/TTHA0281-like"/>
</dbReference>
<keyword evidence="2" id="KW-1185">Reference proteome</keyword>
<evidence type="ECO:0000313" key="1">
    <source>
        <dbReference type="EMBL" id="AMK55162.1"/>
    </source>
</evidence>
<sequence>MTYQYPAAVFETEDGWTAVFPDLDGLTVSAATMEGLMEACREDMQAFLFAQKAQGAPLPQASGDITAQDVIRRYSLPYASGNMEEITVEA</sequence>